<dbReference type="Proteomes" id="UP000077154">
    <property type="component" value="Unassembled WGS sequence"/>
</dbReference>
<dbReference type="Pfam" id="PF00505">
    <property type="entry name" value="HMG_box"/>
    <property type="match status" value="1"/>
</dbReference>
<dbReference type="PANTHER" id="PTHR45789:SF2">
    <property type="entry name" value="FI18025P1"/>
    <property type="match status" value="1"/>
</dbReference>
<name>A0A177AI47_9PEZI</name>
<organism evidence="6">
    <name type="scientific">Pseudogymnoascus destructans</name>
    <dbReference type="NCBI Taxonomy" id="655981"/>
    <lineage>
        <taxon>Eukaryota</taxon>
        <taxon>Fungi</taxon>
        <taxon>Dikarya</taxon>
        <taxon>Ascomycota</taxon>
        <taxon>Pezizomycotina</taxon>
        <taxon>Leotiomycetes</taxon>
        <taxon>Thelebolales</taxon>
        <taxon>Thelebolaceae</taxon>
        <taxon>Pseudogymnoascus</taxon>
    </lineage>
</organism>
<feature type="domain" description="HMG box" evidence="5">
    <location>
        <begin position="149"/>
        <end position="217"/>
    </location>
</feature>
<sequence>MASTPSTPPTPSVPGDFDNLNDTAMFQIRSSVEFYFKSIHENMPAFFLPKEIVDSMGPGRLARVAHNYANEIRTDVSIVYDPAFCLYKIAPPEYMASNETLIYIDTVVYQHGTIIPLRKWELMIPNFSDRASNFGKRALVEAGPGNRKITKPPNCFILFRRDKRHLVKERYPDASLGQISSIIAQMWAAAEKKVKMQYQLEAMKLKRQHDNDHPNWRCQPRKSSDIKRRAVKKRTPASSPILVSMANSAPISSEFCSSAILKLIAQICFLLEQ</sequence>
<accession>A0A177AI47</accession>
<reference evidence="6" key="1">
    <citation type="submission" date="2016-03" db="EMBL/GenBank/DDBJ databases">
        <title>Updated assembly of Pseudogymnoascus destructans, the fungus causing white-nose syndrome of bats.</title>
        <authorList>
            <person name="Palmer J.M."/>
            <person name="Drees K.P."/>
            <person name="Foster J.T."/>
            <person name="Lindner D.L."/>
        </authorList>
    </citation>
    <scope>NUCLEOTIDE SEQUENCE [LARGE SCALE GENOMIC DNA]</scope>
    <source>
        <strain evidence="6">20631-21</strain>
    </source>
</reference>
<feature type="DNA-binding region" description="HMG box" evidence="3">
    <location>
        <begin position="149"/>
        <end position="217"/>
    </location>
</feature>
<dbReference type="InterPro" id="IPR051356">
    <property type="entry name" value="SOX/SOX-like_TF"/>
</dbReference>
<feature type="region of interest" description="Disordered" evidence="4">
    <location>
        <begin position="209"/>
        <end position="233"/>
    </location>
</feature>
<evidence type="ECO:0000256" key="3">
    <source>
        <dbReference type="PROSITE-ProRule" id="PRU00267"/>
    </source>
</evidence>
<dbReference type="EMBL" id="KV441390">
    <property type="protein sequence ID" value="OAF60923.2"/>
    <property type="molecule type" value="Genomic_DNA"/>
</dbReference>
<dbReference type="PANTHER" id="PTHR45789">
    <property type="entry name" value="FI18025P1"/>
    <property type="match status" value="1"/>
</dbReference>
<evidence type="ECO:0000256" key="1">
    <source>
        <dbReference type="ARBA" id="ARBA00023125"/>
    </source>
</evidence>
<dbReference type="RefSeq" id="XP_024326204.1">
    <property type="nucleotide sequence ID" value="XM_024466014.1"/>
</dbReference>
<keyword evidence="1 3" id="KW-0238">DNA-binding</keyword>
<evidence type="ECO:0000313" key="6">
    <source>
        <dbReference type="EMBL" id="OAF60923.2"/>
    </source>
</evidence>
<evidence type="ECO:0000259" key="5">
    <source>
        <dbReference type="PROSITE" id="PS50118"/>
    </source>
</evidence>
<proteinExistence type="predicted"/>
<dbReference type="GO" id="GO:0000981">
    <property type="term" value="F:DNA-binding transcription factor activity, RNA polymerase II-specific"/>
    <property type="evidence" value="ECO:0007669"/>
    <property type="project" value="TreeGrafter"/>
</dbReference>
<evidence type="ECO:0000256" key="2">
    <source>
        <dbReference type="ARBA" id="ARBA00023242"/>
    </source>
</evidence>
<dbReference type="SMART" id="SM00398">
    <property type="entry name" value="HMG"/>
    <property type="match status" value="1"/>
</dbReference>
<gene>
    <name evidence="6" type="ORF">VC83_02348</name>
</gene>
<dbReference type="GO" id="GO:0005634">
    <property type="term" value="C:nucleus"/>
    <property type="evidence" value="ECO:0007669"/>
    <property type="project" value="UniProtKB-UniRule"/>
</dbReference>
<dbReference type="SUPFAM" id="SSF47095">
    <property type="entry name" value="HMG-box"/>
    <property type="match status" value="1"/>
</dbReference>
<evidence type="ECO:0000256" key="4">
    <source>
        <dbReference type="SAM" id="MobiDB-lite"/>
    </source>
</evidence>
<dbReference type="Gene3D" id="1.10.30.10">
    <property type="entry name" value="High mobility group box domain"/>
    <property type="match status" value="1"/>
</dbReference>
<dbReference type="CDD" id="cd01389">
    <property type="entry name" value="HMG-box_ROX1-like"/>
    <property type="match status" value="1"/>
</dbReference>
<dbReference type="OrthoDB" id="6247875at2759"/>
<dbReference type="AlphaFoldDB" id="A0A177AI47"/>
<dbReference type="GO" id="GO:0000978">
    <property type="term" value="F:RNA polymerase II cis-regulatory region sequence-specific DNA binding"/>
    <property type="evidence" value="ECO:0007669"/>
    <property type="project" value="TreeGrafter"/>
</dbReference>
<dbReference type="InterPro" id="IPR036910">
    <property type="entry name" value="HMG_box_dom_sf"/>
</dbReference>
<dbReference type="InterPro" id="IPR009071">
    <property type="entry name" value="HMG_box_dom"/>
</dbReference>
<keyword evidence="2 3" id="KW-0539">Nucleus</keyword>
<dbReference type="GeneID" id="36285431"/>
<protein>
    <recommendedName>
        <fullName evidence="5">HMG box domain-containing protein</fullName>
    </recommendedName>
</protein>
<dbReference type="VEuPathDB" id="FungiDB:GMDG_01208"/>
<dbReference type="PROSITE" id="PS50118">
    <property type="entry name" value="HMG_BOX_2"/>
    <property type="match status" value="1"/>
</dbReference>